<evidence type="ECO:0000259" key="1">
    <source>
        <dbReference type="Pfam" id="PF01370"/>
    </source>
</evidence>
<dbReference type="InterPro" id="IPR050177">
    <property type="entry name" value="Lipid_A_modif_metabolic_enz"/>
</dbReference>
<organism evidence="2 3">
    <name type="scientific">Roseofilum capinflatum BLCC-M114</name>
    <dbReference type="NCBI Taxonomy" id="3022440"/>
    <lineage>
        <taxon>Bacteria</taxon>
        <taxon>Bacillati</taxon>
        <taxon>Cyanobacteriota</taxon>
        <taxon>Cyanophyceae</taxon>
        <taxon>Desertifilales</taxon>
        <taxon>Desertifilaceae</taxon>
        <taxon>Roseofilum</taxon>
        <taxon>Roseofilum capinflatum</taxon>
    </lineage>
</organism>
<dbReference type="PANTHER" id="PTHR43245:SF13">
    <property type="entry name" value="UDP-D-APIOSE_UDP-D-XYLOSE SYNTHASE 2"/>
    <property type="match status" value="1"/>
</dbReference>
<dbReference type="Gene3D" id="3.40.50.720">
    <property type="entry name" value="NAD(P)-binding Rossmann-like Domain"/>
    <property type="match status" value="1"/>
</dbReference>
<dbReference type="InterPro" id="IPR036291">
    <property type="entry name" value="NAD(P)-bd_dom_sf"/>
</dbReference>
<sequence>MTRTPSTPKKKRIFMTGASGCIGHYIAESLIQNTGHELFFLVRKPEKLKFDYQARSGITLLENDLREISQYNDLLSTVDGAILAATAWGGPREVFDINVVKTIQLIKALDPNVCNQVIYFSTASILGQQNQLLPQAGQLGTDYIRSKYDCYQQLSKLTSAPPISVVFPTLVFGGDDHKPHSHLSSGLSEIPKWINLARFLSADGSFHFLHAYDIAQIITHLVDYPLPPDSKEDFAFSNHLVLGNPVIKIDDAVEEICRFLNKKIYFRIPLSVALADTLIGILRLIGVKIEMAAWDQFCMRYRHFCYQNPVSPTTFGLTTYCPTLSDLLKISGVSPKLEQEQL</sequence>
<proteinExistence type="predicted"/>
<gene>
    <name evidence="2" type="ORF">PMG25_21630</name>
</gene>
<dbReference type="RefSeq" id="WP_283768970.1">
    <property type="nucleotide sequence ID" value="NZ_JAQOSO010000112.1"/>
</dbReference>
<evidence type="ECO:0000313" key="2">
    <source>
        <dbReference type="EMBL" id="MDJ1176694.1"/>
    </source>
</evidence>
<evidence type="ECO:0000313" key="3">
    <source>
        <dbReference type="Proteomes" id="UP001235849"/>
    </source>
</evidence>
<dbReference type="InterPro" id="IPR001509">
    <property type="entry name" value="Epimerase_deHydtase"/>
</dbReference>
<feature type="domain" description="NAD-dependent epimerase/dehydratase" evidence="1">
    <location>
        <begin position="13"/>
        <end position="225"/>
    </location>
</feature>
<dbReference type="EMBL" id="JAQOSO010000112">
    <property type="protein sequence ID" value="MDJ1176694.1"/>
    <property type="molecule type" value="Genomic_DNA"/>
</dbReference>
<protein>
    <submittedName>
        <fullName evidence="2">NAD(P)-dependent oxidoreductase</fullName>
    </submittedName>
</protein>
<comment type="caution">
    <text evidence="2">The sequence shown here is derived from an EMBL/GenBank/DDBJ whole genome shotgun (WGS) entry which is preliminary data.</text>
</comment>
<reference evidence="2 3" key="1">
    <citation type="submission" date="2023-01" db="EMBL/GenBank/DDBJ databases">
        <title>Novel diversity within Roseofilum (Cyanobacteria; Desertifilaceae) from marine benthic mats with descriptions of four novel species.</title>
        <authorList>
            <person name="Wang Y."/>
            <person name="Berthold D.E."/>
            <person name="Hu J."/>
            <person name="Lefler F.W."/>
            <person name="Laughinghouse H.D. IV."/>
        </authorList>
    </citation>
    <scope>NUCLEOTIDE SEQUENCE [LARGE SCALE GENOMIC DNA]</scope>
    <source>
        <strain evidence="2 3">BLCC-M114</strain>
    </source>
</reference>
<accession>A0ABT7BBY3</accession>
<keyword evidence="3" id="KW-1185">Reference proteome</keyword>
<dbReference type="Pfam" id="PF01370">
    <property type="entry name" value="Epimerase"/>
    <property type="match status" value="1"/>
</dbReference>
<dbReference type="Proteomes" id="UP001235849">
    <property type="component" value="Unassembled WGS sequence"/>
</dbReference>
<name>A0ABT7BBY3_9CYAN</name>
<dbReference type="PANTHER" id="PTHR43245">
    <property type="entry name" value="BIFUNCTIONAL POLYMYXIN RESISTANCE PROTEIN ARNA"/>
    <property type="match status" value="1"/>
</dbReference>
<dbReference type="SUPFAM" id="SSF51735">
    <property type="entry name" value="NAD(P)-binding Rossmann-fold domains"/>
    <property type="match status" value="1"/>
</dbReference>